<reference evidence="1 2" key="1">
    <citation type="journal article" date="2023" name="Int J Dairy Technol">
        <title>Genome based analysis of Pseudomonas paracarnis RQ057, a strain responsible for blue discoloration spoilage in processed cheese.</title>
        <authorList>
            <person name="Rodrigues Rd.S."/>
            <person name="Machado S.G."/>
            <person name="de Carvalho A.F."/>
            <person name="Nero L.A."/>
        </authorList>
    </citation>
    <scope>NUCLEOTIDE SEQUENCE [LARGE SCALE GENOMIC DNA]</scope>
    <source>
        <strain evidence="1 2">RQ057</strain>
    </source>
</reference>
<evidence type="ECO:0000313" key="1">
    <source>
        <dbReference type="EMBL" id="MEB3782428.1"/>
    </source>
</evidence>
<proteinExistence type="predicted"/>
<dbReference type="EMBL" id="JAJGWQ010000003">
    <property type="protein sequence ID" value="MEB3782428.1"/>
    <property type="molecule type" value="Genomic_DNA"/>
</dbReference>
<sequence>MNDIKQIEQRFYKQLDTINADKYEIHLHKDNRKTVFVAWKNKQKLNYLTRNDIKDNIKALKAKNRDGYSITILPYSKCFYFIVINDVTLKGLSDMQCYKYRPCLRTVLNPSELPANQMQQVVLKIEKNSNPEDAFHVNFATNKMAKRFGTSPYLGVQSPIQAAGFKHKNDFVVIERAASRICEYLTESVDNFRKTLLEQNYRAKAPVRFDGQSDEAYEAEYIIYLSKLYGDNVQWKKFKKN</sequence>
<evidence type="ECO:0000313" key="2">
    <source>
        <dbReference type="Proteomes" id="UP001336015"/>
    </source>
</evidence>
<comment type="caution">
    <text evidence="1">The sequence shown here is derived from an EMBL/GenBank/DDBJ whole genome shotgun (WGS) entry which is preliminary data.</text>
</comment>
<dbReference type="RefSeq" id="WP_324835979.1">
    <property type="nucleotide sequence ID" value="NZ_JAJGWQ010000003.1"/>
</dbReference>
<keyword evidence="2" id="KW-1185">Reference proteome</keyword>
<accession>A0ABU6BQ45</accession>
<gene>
    <name evidence="1" type="ORF">LLW09_07650</name>
</gene>
<protein>
    <submittedName>
        <fullName evidence="1">Uncharacterized protein</fullName>
    </submittedName>
</protein>
<dbReference type="Proteomes" id="UP001336015">
    <property type="component" value="Unassembled WGS sequence"/>
</dbReference>
<dbReference type="Gene3D" id="3.30.1490.240">
    <property type="entry name" value="RepB DNA-primase, N-terminal domain"/>
    <property type="match status" value="1"/>
</dbReference>
<name>A0ABU6BQ45_9PSED</name>
<organism evidence="1 2">
    <name type="scientific">Pseudomonas paracarnis</name>
    <dbReference type="NCBI Taxonomy" id="2750625"/>
    <lineage>
        <taxon>Bacteria</taxon>
        <taxon>Pseudomonadati</taxon>
        <taxon>Pseudomonadota</taxon>
        <taxon>Gammaproteobacteria</taxon>
        <taxon>Pseudomonadales</taxon>
        <taxon>Pseudomonadaceae</taxon>
        <taxon>Pseudomonas</taxon>
    </lineage>
</organism>